<name>A0A8S9QM22_BRACR</name>
<proteinExistence type="predicted"/>
<sequence length="91" mass="10822">MEEDFARRLCQKTLPEDFQEVQTTSRKSRRPPDDFQEVQTTFRKSKRLKWKSSGRLPGSRLEDFLEVVWKTSWKSSGRLPGSRLVDYILDE</sequence>
<evidence type="ECO:0000313" key="2">
    <source>
        <dbReference type="EMBL" id="KAF3539728.1"/>
    </source>
</evidence>
<evidence type="ECO:0000313" key="3">
    <source>
        <dbReference type="Proteomes" id="UP000712600"/>
    </source>
</evidence>
<dbReference type="Proteomes" id="UP000712600">
    <property type="component" value="Unassembled WGS sequence"/>
</dbReference>
<protein>
    <submittedName>
        <fullName evidence="2">Uncharacterized protein</fullName>
    </submittedName>
</protein>
<dbReference type="EMBL" id="QGKX02001290">
    <property type="protein sequence ID" value="KAF3539728.1"/>
    <property type="molecule type" value="Genomic_DNA"/>
</dbReference>
<organism evidence="2 3">
    <name type="scientific">Brassica cretica</name>
    <name type="common">Mustard</name>
    <dbReference type="NCBI Taxonomy" id="69181"/>
    <lineage>
        <taxon>Eukaryota</taxon>
        <taxon>Viridiplantae</taxon>
        <taxon>Streptophyta</taxon>
        <taxon>Embryophyta</taxon>
        <taxon>Tracheophyta</taxon>
        <taxon>Spermatophyta</taxon>
        <taxon>Magnoliopsida</taxon>
        <taxon>eudicotyledons</taxon>
        <taxon>Gunneridae</taxon>
        <taxon>Pentapetalae</taxon>
        <taxon>rosids</taxon>
        <taxon>malvids</taxon>
        <taxon>Brassicales</taxon>
        <taxon>Brassicaceae</taxon>
        <taxon>Brassiceae</taxon>
        <taxon>Brassica</taxon>
    </lineage>
</organism>
<comment type="caution">
    <text evidence="2">The sequence shown here is derived from an EMBL/GenBank/DDBJ whole genome shotgun (WGS) entry which is preliminary data.</text>
</comment>
<dbReference type="AlphaFoldDB" id="A0A8S9QM22"/>
<gene>
    <name evidence="2" type="ORF">F2Q69_00024053</name>
</gene>
<reference evidence="2" key="1">
    <citation type="submission" date="2019-12" db="EMBL/GenBank/DDBJ databases">
        <title>Genome sequencing and annotation of Brassica cretica.</title>
        <authorList>
            <person name="Studholme D.J."/>
            <person name="Sarris P."/>
        </authorList>
    </citation>
    <scope>NUCLEOTIDE SEQUENCE</scope>
    <source>
        <strain evidence="2">PFS-109/04</strain>
        <tissue evidence="2">Leaf</tissue>
    </source>
</reference>
<accession>A0A8S9QM22</accession>
<evidence type="ECO:0000256" key="1">
    <source>
        <dbReference type="SAM" id="MobiDB-lite"/>
    </source>
</evidence>
<feature type="region of interest" description="Disordered" evidence="1">
    <location>
        <begin position="18"/>
        <end position="41"/>
    </location>
</feature>